<protein>
    <recommendedName>
        <fullName evidence="2">DEP domain-containing protein</fullName>
    </recommendedName>
</protein>
<dbReference type="AlphaFoldDB" id="A0AAE0GEG9"/>
<accession>A0AAE0GEG9</accession>
<dbReference type="PANTHER" id="PTHR22829:SF16">
    <property type="entry name" value="PH DOMAIN-CONTAINING PROTEIN"/>
    <property type="match status" value="1"/>
</dbReference>
<dbReference type="InterPro" id="IPR036388">
    <property type="entry name" value="WH-like_DNA-bd_sf"/>
</dbReference>
<evidence type="ECO:0000313" key="3">
    <source>
        <dbReference type="EMBL" id="KAK3276624.1"/>
    </source>
</evidence>
<dbReference type="Proteomes" id="UP001190700">
    <property type="component" value="Unassembled WGS sequence"/>
</dbReference>
<comment type="caution">
    <text evidence="3">The sequence shown here is derived from an EMBL/GenBank/DDBJ whole genome shotgun (WGS) entry which is preliminary data.</text>
</comment>
<gene>
    <name evidence="3" type="ORF">CYMTET_15318</name>
</gene>
<name>A0AAE0GEG9_9CHLO</name>
<dbReference type="SUPFAM" id="SSF46785">
    <property type="entry name" value="Winged helix' DNA-binding domain"/>
    <property type="match status" value="2"/>
</dbReference>
<evidence type="ECO:0000259" key="2">
    <source>
        <dbReference type="PROSITE" id="PS50186"/>
    </source>
</evidence>
<dbReference type="InterPro" id="IPR036390">
    <property type="entry name" value="WH_DNA-bd_sf"/>
</dbReference>
<sequence>MTVVRELLNNAIKEGSPAYNSGDHQHCYEIYDRAATSLLREHPSHIQENLEVLKAAKAKASAQSSFTDRAWTLRRAFDSILAALPSGPTPSQGKDAKQATQHSSASIPESDVRIRGLDDIDTLCRELIRAGLEIRDRSWLFTQYPRCFLGSDLVKLLISLKVAKDVPSAVAVGNELISKHVFHHVWDYDIEMRDAYLFYRMSVHEEILGKRDLSSISHTFVLKTNERMNNPNTGVKLSEYQKGKYGYTGTAAAEWLEKEGIARSQEEANAFGDLLIAFRLITTVVKQEQRPFRNDATLYRPCVKSSKKAGQSSETKSDTLGVLRLDYGYPPIPGDIDHPNSFEYNVVYRKVKGLTFELAQSGEFKDDVEQNMLQAIRDLESLGAFGITGDCGFMANYQRFVAEHAKVPVFMSSLCLIPFIFSSLRREGKLLVITANSDSLRALLPNVYDKPLEAEVSAQACAVTNDFLGEQLGCTILKPERIINMGLQDLPGFDVVASATSLLSTEVDRVHVGNEIVKRVRDYLQQEPAIQAILLECTELPHFSSPLLRKYTRLPVFDALSVCDFFQSSVEIKKSQQRRAVCVGHHCQRSLPDTPV</sequence>
<feature type="domain" description="DEP" evidence="2">
    <location>
        <begin position="247"/>
        <end position="300"/>
    </location>
</feature>
<reference evidence="3 4" key="1">
    <citation type="journal article" date="2015" name="Genome Biol. Evol.">
        <title>Comparative Genomics of a Bacterivorous Green Alga Reveals Evolutionary Causalities and Consequences of Phago-Mixotrophic Mode of Nutrition.</title>
        <authorList>
            <person name="Burns J.A."/>
            <person name="Paasch A."/>
            <person name="Narechania A."/>
            <person name="Kim E."/>
        </authorList>
    </citation>
    <scope>NUCLEOTIDE SEQUENCE [LARGE SCALE GENOMIC DNA]</scope>
    <source>
        <strain evidence="3 4">PLY_AMNH</strain>
    </source>
</reference>
<dbReference type="PROSITE" id="PS50186">
    <property type="entry name" value="DEP"/>
    <property type="match status" value="2"/>
</dbReference>
<dbReference type="EMBL" id="LGRX02006461">
    <property type="protein sequence ID" value="KAK3276624.1"/>
    <property type="molecule type" value="Genomic_DNA"/>
</dbReference>
<dbReference type="InterPro" id="IPR051832">
    <property type="entry name" value="mTOR-Rac_regulators"/>
</dbReference>
<dbReference type="Pfam" id="PF00610">
    <property type="entry name" value="DEP"/>
    <property type="match status" value="1"/>
</dbReference>
<dbReference type="PANTHER" id="PTHR22829">
    <property type="entry name" value="DEP DOMAIN PROTEIN"/>
    <property type="match status" value="1"/>
</dbReference>
<dbReference type="InterPro" id="IPR000591">
    <property type="entry name" value="DEP_dom"/>
</dbReference>
<organism evidence="3 4">
    <name type="scientific">Cymbomonas tetramitiformis</name>
    <dbReference type="NCBI Taxonomy" id="36881"/>
    <lineage>
        <taxon>Eukaryota</taxon>
        <taxon>Viridiplantae</taxon>
        <taxon>Chlorophyta</taxon>
        <taxon>Pyramimonadophyceae</taxon>
        <taxon>Pyramimonadales</taxon>
        <taxon>Pyramimonadaceae</taxon>
        <taxon>Cymbomonas</taxon>
    </lineage>
</organism>
<feature type="compositionally biased region" description="Polar residues" evidence="1">
    <location>
        <begin position="98"/>
        <end position="107"/>
    </location>
</feature>
<feature type="domain" description="DEP" evidence="2">
    <location>
        <begin position="128"/>
        <end position="203"/>
    </location>
</feature>
<evidence type="ECO:0000313" key="4">
    <source>
        <dbReference type="Proteomes" id="UP001190700"/>
    </source>
</evidence>
<feature type="region of interest" description="Disordered" evidence="1">
    <location>
        <begin position="87"/>
        <end position="108"/>
    </location>
</feature>
<keyword evidence="4" id="KW-1185">Reference proteome</keyword>
<dbReference type="SMART" id="SM00049">
    <property type="entry name" value="DEP"/>
    <property type="match status" value="2"/>
</dbReference>
<dbReference type="Gene3D" id="1.10.10.10">
    <property type="entry name" value="Winged helix-like DNA-binding domain superfamily/Winged helix DNA-binding domain"/>
    <property type="match status" value="2"/>
</dbReference>
<dbReference type="CDD" id="cd04371">
    <property type="entry name" value="DEP"/>
    <property type="match status" value="1"/>
</dbReference>
<evidence type="ECO:0000256" key="1">
    <source>
        <dbReference type="SAM" id="MobiDB-lite"/>
    </source>
</evidence>
<dbReference type="GO" id="GO:0023051">
    <property type="term" value="P:regulation of signaling"/>
    <property type="evidence" value="ECO:0007669"/>
    <property type="project" value="TreeGrafter"/>
</dbReference>
<dbReference type="GO" id="GO:0035556">
    <property type="term" value="P:intracellular signal transduction"/>
    <property type="evidence" value="ECO:0007669"/>
    <property type="project" value="InterPro"/>
</dbReference>
<proteinExistence type="predicted"/>